<evidence type="ECO:0008006" key="7">
    <source>
        <dbReference type="Google" id="ProtNLM"/>
    </source>
</evidence>
<evidence type="ECO:0000259" key="4">
    <source>
        <dbReference type="PROSITE" id="PS50208"/>
    </source>
</evidence>
<gene>
    <name evidence="5" type="ORF">PARMNEM_LOCUS3259</name>
</gene>
<organism evidence="5 6">
    <name type="scientific">Parnassius mnemosyne</name>
    <name type="common">clouded apollo</name>
    <dbReference type="NCBI Taxonomy" id="213953"/>
    <lineage>
        <taxon>Eukaryota</taxon>
        <taxon>Metazoa</taxon>
        <taxon>Ecdysozoa</taxon>
        <taxon>Arthropoda</taxon>
        <taxon>Hexapoda</taxon>
        <taxon>Insecta</taxon>
        <taxon>Pterygota</taxon>
        <taxon>Neoptera</taxon>
        <taxon>Endopterygota</taxon>
        <taxon>Lepidoptera</taxon>
        <taxon>Glossata</taxon>
        <taxon>Ditrysia</taxon>
        <taxon>Papilionoidea</taxon>
        <taxon>Papilionidae</taxon>
        <taxon>Parnassiinae</taxon>
        <taxon>Parnassini</taxon>
        <taxon>Parnassius</taxon>
        <taxon>Driopa</taxon>
    </lineage>
</organism>
<proteinExistence type="inferred from homology"/>
<dbReference type="PANTHER" id="PTHR22576">
    <property type="entry name" value="MUCOSA ASSOCIATED LYMPHOID TISSUE LYMPHOMA TRANSLOCATION PROTEIN 1/PARACASPASE"/>
    <property type="match status" value="1"/>
</dbReference>
<dbReference type="AlphaFoldDB" id="A0AAV1KIC9"/>
<sequence>MLRRDAEKHQQEYFFDKIRTINLEVILDIQKDVDPYDMISLVFLLYKVPDTALQRLIVFQRVSKDVSYNNMNLLYDWALNVQTSPTWRYEFLEALTICRLYHVIRKLGFNVSHVKERYLPRNLNVCIYVNPMKKALYKLCENINANNLLRLKKALLTYDIDTSEYEVCELIILQLMCQKFITLSQNNIERTYRNNKCEVEKLIMIVENISGFKQIASEIREIQNKVNNDSSLPSPQINSTPVMSTYAADPKTKLDDKLEENFLDVCQLHAEDVSDVILKSDTKFATDSYPIKNTNRIGICCIINQEEFHPSKESIEGNIQTYVLDNRLGSTKDQLALERTMSSLNFKIRSCCNVNHKDMFKFIKYVILNDVCPEDSIFVLCILSHGIRGHVYAADSVKVKVEDIQNLLDSDEASHLHGIPKVLILQACQVDEQNAHSRLVADGPLPNYFLRKSDFLIYWATAPEYEAYRDEQKGSIFIQILCSMIAKKARHEHLYDIFTKVTDLVSGFCGKLKCAQVPIFESTLRKKLYMQIPQL</sequence>
<keyword evidence="6" id="KW-1185">Reference proteome</keyword>
<dbReference type="InterPro" id="IPR001309">
    <property type="entry name" value="Pept_C14_p20"/>
</dbReference>
<dbReference type="PANTHER" id="PTHR22576:SF41">
    <property type="entry name" value="CASPASE 14, APOPTOSIS-RELATED CYSTEINE PEPTIDASE"/>
    <property type="match status" value="1"/>
</dbReference>
<evidence type="ECO:0000256" key="2">
    <source>
        <dbReference type="RuleBase" id="RU003971"/>
    </source>
</evidence>
<protein>
    <recommendedName>
        <fullName evidence="7">Caspase-8</fullName>
    </recommendedName>
</protein>
<feature type="domain" description="Caspase family p10" evidence="3">
    <location>
        <begin position="452"/>
        <end position="530"/>
    </location>
</feature>
<dbReference type="Gene3D" id="3.40.50.1460">
    <property type="match status" value="1"/>
</dbReference>
<dbReference type="InterPro" id="IPR052039">
    <property type="entry name" value="Caspase-related_regulators"/>
</dbReference>
<dbReference type="InterPro" id="IPR056260">
    <property type="entry name" value="Dredd_2nd"/>
</dbReference>
<dbReference type="EMBL" id="CAVLGL010000035">
    <property type="protein sequence ID" value="CAK1581617.1"/>
    <property type="molecule type" value="Genomic_DNA"/>
</dbReference>
<evidence type="ECO:0000313" key="6">
    <source>
        <dbReference type="Proteomes" id="UP001314205"/>
    </source>
</evidence>
<dbReference type="InterPro" id="IPR056259">
    <property type="entry name" value="Dredd_N"/>
</dbReference>
<dbReference type="Pfam" id="PF00656">
    <property type="entry name" value="Peptidase_C14"/>
    <property type="match status" value="1"/>
</dbReference>
<dbReference type="InterPro" id="IPR029030">
    <property type="entry name" value="Caspase-like_dom_sf"/>
</dbReference>
<dbReference type="PRINTS" id="PR00376">
    <property type="entry name" value="IL1BCENZYME"/>
</dbReference>
<evidence type="ECO:0000313" key="5">
    <source>
        <dbReference type="EMBL" id="CAK1581617.1"/>
    </source>
</evidence>
<evidence type="ECO:0000259" key="3">
    <source>
        <dbReference type="PROSITE" id="PS50207"/>
    </source>
</evidence>
<dbReference type="SUPFAM" id="SSF52129">
    <property type="entry name" value="Caspase-like"/>
    <property type="match status" value="1"/>
</dbReference>
<dbReference type="InterPro" id="IPR011600">
    <property type="entry name" value="Pept_C14_caspase"/>
</dbReference>
<dbReference type="Pfam" id="PF23725">
    <property type="entry name" value="Dredd_N"/>
    <property type="match status" value="1"/>
</dbReference>
<dbReference type="InterPro" id="IPR015917">
    <property type="entry name" value="Pept_C14A"/>
</dbReference>
<dbReference type="Pfam" id="PF23724">
    <property type="entry name" value="Dredd_2nd"/>
    <property type="match status" value="1"/>
</dbReference>
<dbReference type="PROSITE" id="PS50207">
    <property type="entry name" value="CASPASE_P10"/>
    <property type="match status" value="1"/>
</dbReference>
<dbReference type="GO" id="GO:0004197">
    <property type="term" value="F:cysteine-type endopeptidase activity"/>
    <property type="evidence" value="ECO:0007669"/>
    <property type="project" value="InterPro"/>
</dbReference>
<comment type="similarity">
    <text evidence="1 2">Belongs to the peptidase C14A family.</text>
</comment>
<feature type="domain" description="Caspase family p20" evidence="4">
    <location>
        <begin position="296"/>
        <end position="432"/>
    </location>
</feature>
<reference evidence="5 6" key="1">
    <citation type="submission" date="2023-11" db="EMBL/GenBank/DDBJ databases">
        <authorList>
            <person name="Hedman E."/>
            <person name="Englund M."/>
            <person name="Stromberg M."/>
            <person name="Nyberg Akerstrom W."/>
            <person name="Nylinder S."/>
            <person name="Jareborg N."/>
            <person name="Kallberg Y."/>
            <person name="Kronander E."/>
        </authorList>
    </citation>
    <scope>NUCLEOTIDE SEQUENCE [LARGE SCALE GENOMIC DNA]</scope>
</reference>
<dbReference type="InterPro" id="IPR002138">
    <property type="entry name" value="Pept_C14_p10"/>
</dbReference>
<dbReference type="SMART" id="SM00115">
    <property type="entry name" value="CASc"/>
    <property type="match status" value="1"/>
</dbReference>
<dbReference type="PROSITE" id="PS50208">
    <property type="entry name" value="CASPASE_P20"/>
    <property type="match status" value="1"/>
</dbReference>
<comment type="caution">
    <text evidence="5">The sequence shown here is derived from an EMBL/GenBank/DDBJ whole genome shotgun (WGS) entry which is preliminary data.</text>
</comment>
<name>A0AAV1KIC9_9NEOP</name>
<dbReference type="Proteomes" id="UP001314205">
    <property type="component" value="Unassembled WGS sequence"/>
</dbReference>
<accession>A0AAV1KIC9</accession>
<dbReference type="GO" id="GO:0006508">
    <property type="term" value="P:proteolysis"/>
    <property type="evidence" value="ECO:0007669"/>
    <property type="project" value="InterPro"/>
</dbReference>
<evidence type="ECO:0000256" key="1">
    <source>
        <dbReference type="ARBA" id="ARBA00010134"/>
    </source>
</evidence>